<reference evidence="1" key="1">
    <citation type="journal article" date="2014" name="Front. Microbiol.">
        <title>High frequency of phylogenetically diverse reductive dehalogenase-homologous genes in deep subseafloor sedimentary metagenomes.</title>
        <authorList>
            <person name="Kawai M."/>
            <person name="Futagami T."/>
            <person name="Toyoda A."/>
            <person name="Takaki Y."/>
            <person name="Nishi S."/>
            <person name="Hori S."/>
            <person name="Arai W."/>
            <person name="Tsubouchi T."/>
            <person name="Morono Y."/>
            <person name="Uchiyama I."/>
            <person name="Ito T."/>
            <person name="Fujiyama A."/>
            <person name="Inagaki F."/>
            <person name="Takami H."/>
        </authorList>
    </citation>
    <scope>NUCLEOTIDE SEQUENCE</scope>
    <source>
        <strain evidence="1">Expedition CK06-06</strain>
    </source>
</reference>
<gene>
    <name evidence="1" type="ORF">S01H1_05791</name>
</gene>
<proteinExistence type="predicted"/>
<protein>
    <submittedName>
        <fullName evidence="1">Uncharacterized protein</fullName>
    </submittedName>
</protein>
<name>X0S558_9ZZZZ</name>
<dbReference type="EMBL" id="BARS01003011">
    <property type="protein sequence ID" value="GAF76198.1"/>
    <property type="molecule type" value="Genomic_DNA"/>
</dbReference>
<organism evidence="1">
    <name type="scientific">marine sediment metagenome</name>
    <dbReference type="NCBI Taxonomy" id="412755"/>
    <lineage>
        <taxon>unclassified sequences</taxon>
        <taxon>metagenomes</taxon>
        <taxon>ecological metagenomes</taxon>
    </lineage>
</organism>
<dbReference type="AlphaFoldDB" id="X0S558"/>
<sequence>LNYDAAKLIGKIIEEKGFQPLYYYSGNKSVHIHVFFDWNCLKKLDLMIQDQLRIMFRDSKLRFKRKFITWLRTKMISCWDTNAKEFDTDLIKATHLIRCELSKNKKGYKTFLGYSYRDMSFVPYICNEKNRIYPKLGKIKLSSPKNIQELIEEFIEDIKVKKKSERIRKRNRSLGDWGIKEAPEKLRECIKCILSNDFKKVGDGHQRAMFILLNELRKVYGDSQARIVINDWNAKMDFPIKEKEIEYRFKLKNYSLSCNYVHTFLKELGIDISKLKCK</sequence>
<dbReference type="SUPFAM" id="SSF56747">
    <property type="entry name" value="Prim-pol domain"/>
    <property type="match status" value="1"/>
</dbReference>
<feature type="non-terminal residue" evidence="1">
    <location>
        <position position="1"/>
    </location>
</feature>
<comment type="caution">
    <text evidence="1">The sequence shown here is derived from an EMBL/GenBank/DDBJ whole genome shotgun (WGS) entry which is preliminary data.</text>
</comment>
<accession>X0S558</accession>
<evidence type="ECO:0000313" key="1">
    <source>
        <dbReference type="EMBL" id="GAF76198.1"/>
    </source>
</evidence>